<dbReference type="AlphaFoldDB" id="A0A0S6UCJ3"/>
<reference evidence="1" key="1">
    <citation type="journal article" date="2014" name="Gene">
        <title>Genome-guided analysis of transformation efficiency and carbon dioxide assimilation by Moorella thermoacetica Y72.</title>
        <authorList>
            <person name="Tsukahara K."/>
            <person name="Kita A."/>
            <person name="Nakashimada Y."/>
            <person name="Hoshino T."/>
            <person name="Murakami K."/>
        </authorList>
    </citation>
    <scope>NUCLEOTIDE SEQUENCE [LARGE SCALE GENOMIC DNA]</scope>
    <source>
        <strain evidence="1">Y72</strain>
    </source>
</reference>
<dbReference type="Proteomes" id="UP000063718">
    <property type="component" value="Unassembled WGS sequence"/>
</dbReference>
<name>A0A0S6UCJ3_NEOTH</name>
<sequence length="31" mass="3565">MDELKLPVILMLLRLDGRIEKVRFKITGGLP</sequence>
<proteinExistence type="predicted"/>
<dbReference type="EMBL" id="DF238840">
    <property type="protein sequence ID" value="GAF25072.1"/>
    <property type="molecule type" value="Genomic_DNA"/>
</dbReference>
<evidence type="ECO:0000313" key="1">
    <source>
        <dbReference type="EMBL" id="GAF25072.1"/>
    </source>
</evidence>
<organism evidence="1">
    <name type="scientific">Moorella thermoacetica Y72</name>
    <dbReference type="NCBI Taxonomy" id="1325331"/>
    <lineage>
        <taxon>Bacteria</taxon>
        <taxon>Bacillati</taxon>
        <taxon>Bacillota</taxon>
        <taxon>Clostridia</taxon>
        <taxon>Neomoorellales</taxon>
        <taxon>Neomoorellaceae</taxon>
        <taxon>Neomoorella</taxon>
    </lineage>
</organism>
<accession>A0A0S6UCJ3</accession>
<gene>
    <name evidence="1" type="ORF">MTY_0401</name>
</gene>
<protein>
    <submittedName>
        <fullName evidence="1">Uncharacterized protein</fullName>
    </submittedName>
</protein>